<dbReference type="EMBL" id="VIIS01001062">
    <property type="protein sequence ID" value="KAF0302435.1"/>
    <property type="molecule type" value="Genomic_DNA"/>
</dbReference>
<reference evidence="10 11" key="1">
    <citation type="submission" date="2019-07" db="EMBL/GenBank/DDBJ databases">
        <title>Draft genome assembly of a fouling barnacle, Amphibalanus amphitrite (Darwin, 1854): The first reference genome for Thecostraca.</title>
        <authorList>
            <person name="Kim W."/>
        </authorList>
    </citation>
    <scope>NUCLEOTIDE SEQUENCE [LARGE SCALE GENOMIC DNA]</scope>
    <source>
        <strain evidence="10">SNU_AA5</strain>
        <tissue evidence="10">Soma without cirri and trophi</tissue>
    </source>
</reference>
<keyword evidence="5 9" id="KW-0999">Mitochondrion inner membrane</keyword>
<evidence type="ECO:0000256" key="9">
    <source>
        <dbReference type="RuleBase" id="RU363011"/>
    </source>
</evidence>
<dbReference type="Proteomes" id="UP000440578">
    <property type="component" value="Unassembled WGS sequence"/>
</dbReference>
<evidence type="ECO:0000256" key="8">
    <source>
        <dbReference type="ARBA" id="ARBA00023136"/>
    </source>
</evidence>
<dbReference type="InterPro" id="IPR007512">
    <property type="entry name" value="Mic10"/>
</dbReference>
<keyword evidence="6 9" id="KW-1133">Transmembrane helix</keyword>
<evidence type="ECO:0000256" key="7">
    <source>
        <dbReference type="ARBA" id="ARBA00023128"/>
    </source>
</evidence>
<evidence type="ECO:0000256" key="2">
    <source>
        <dbReference type="ARBA" id="ARBA00004434"/>
    </source>
</evidence>
<evidence type="ECO:0000256" key="5">
    <source>
        <dbReference type="ARBA" id="ARBA00022792"/>
    </source>
</evidence>
<comment type="function">
    <text evidence="1 9">Component of the MICOS complex, a large protein complex of the mitochondrial inner membrane that plays crucial roles in the maintenance of crista junctions, inner membrane architecture, and formation of contact sites to the outer membrane.</text>
</comment>
<comment type="subunit">
    <text evidence="9">Component of the mitochondrial contact site and cristae organizing system (MICOS) complex.</text>
</comment>
<proteinExistence type="inferred from homology"/>
<evidence type="ECO:0000256" key="6">
    <source>
        <dbReference type="ARBA" id="ARBA00022989"/>
    </source>
</evidence>
<name>A0A6A4W7H1_AMPAM</name>
<evidence type="ECO:0000256" key="4">
    <source>
        <dbReference type="ARBA" id="ARBA00022692"/>
    </source>
</evidence>
<dbReference type="OrthoDB" id="1916310at2759"/>
<organism evidence="10 11">
    <name type="scientific">Amphibalanus amphitrite</name>
    <name type="common">Striped barnacle</name>
    <name type="synonym">Balanus amphitrite</name>
    <dbReference type="NCBI Taxonomy" id="1232801"/>
    <lineage>
        <taxon>Eukaryota</taxon>
        <taxon>Metazoa</taxon>
        <taxon>Ecdysozoa</taxon>
        <taxon>Arthropoda</taxon>
        <taxon>Crustacea</taxon>
        <taxon>Multicrustacea</taxon>
        <taxon>Cirripedia</taxon>
        <taxon>Thoracica</taxon>
        <taxon>Thoracicalcarea</taxon>
        <taxon>Balanomorpha</taxon>
        <taxon>Balanoidea</taxon>
        <taxon>Balanidae</taxon>
        <taxon>Amphibalaninae</taxon>
        <taxon>Amphibalanus</taxon>
    </lineage>
</organism>
<evidence type="ECO:0000313" key="10">
    <source>
        <dbReference type="EMBL" id="KAF0302435.1"/>
    </source>
</evidence>
<evidence type="ECO:0000256" key="3">
    <source>
        <dbReference type="ARBA" id="ARBA00006792"/>
    </source>
</evidence>
<keyword evidence="4 9" id="KW-0812">Transmembrane</keyword>
<evidence type="ECO:0000256" key="1">
    <source>
        <dbReference type="ARBA" id="ARBA00002689"/>
    </source>
</evidence>
<feature type="transmembrane region" description="Helical" evidence="9">
    <location>
        <begin position="58"/>
        <end position="76"/>
    </location>
</feature>
<keyword evidence="8 9" id="KW-0472">Membrane</keyword>
<dbReference type="PANTHER" id="PTHR21304:SF0">
    <property type="entry name" value="MICOS COMPLEX SUBUNIT MIC10"/>
    <property type="match status" value="1"/>
</dbReference>
<comment type="subcellular location">
    <subcellularLocation>
        <location evidence="2 9">Mitochondrion inner membrane</location>
        <topology evidence="2 9">Single-pass membrane protein</topology>
    </subcellularLocation>
</comment>
<keyword evidence="11" id="KW-1185">Reference proteome</keyword>
<dbReference type="GO" id="GO:0061617">
    <property type="term" value="C:MICOS complex"/>
    <property type="evidence" value="ECO:0007669"/>
    <property type="project" value="UniProtKB-UniRule"/>
</dbReference>
<dbReference type="Pfam" id="PF04418">
    <property type="entry name" value="DUF543"/>
    <property type="match status" value="1"/>
</dbReference>
<comment type="similarity">
    <text evidence="3 9">Belongs to the MICOS complex subunit Mic10 family.</text>
</comment>
<evidence type="ECO:0000313" key="11">
    <source>
        <dbReference type="Proteomes" id="UP000440578"/>
    </source>
</evidence>
<protein>
    <recommendedName>
        <fullName evidence="9">MICOS complex subunit MIC10</fullName>
    </recommendedName>
</protein>
<dbReference type="PANTHER" id="PTHR21304">
    <property type="entry name" value="MICOS COMPLEX SUBUNIT MIC10"/>
    <property type="match status" value="1"/>
</dbReference>
<dbReference type="AlphaFoldDB" id="A0A6A4W7H1"/>
<sequence length="130" mass="14259">MTSYLAAEKLYNNFGCSLWFVIFFHLDLAEQGAKMAGADVRSEDLLGEKWDKCVADTIVKIGGGLAVGAVFSLMFFKRRAWPLTFGLGAGVGMGYANCQRSFDEPYLIRADRVKVIRPIQAEEAGPDTLG</sequence>
<accession>A0A6A4W7H1</accession>
<gene>
    <name evidence="10" type="primary">Minos1</name>
    <name evidence="10" type="ORF">FJT64_025479</name>
</gene>
<comment type="caution">
    <text evidence="10">The sequence shown here is derived from an EMBL/GenBank/DDBJ whole genome shotgun (WGS) entry which is preliminary data.</text>
</comment>
<keyword evidence="7 9" id="KW-0496">Mitochondrion</keyword>